<dbReference type="AlphaFoldDB" id="T0RDI2"/>
<proteinExistence type="predicted"/>
<dbReference type="VEuPathDB" id="FungiDB:SDRG_11895"/>
<dbReference type="SUPFAM" id="SSF52047">
    <property type="entry name" value="RNI-like"/>
    <property type="match status" value="1"/>
</dbReference>
<gene>
    <name evidence="1" type="ORF">SDRG_11895</name>
</gene>
<accession>T0RDI2</accession>
<reference evidence="1 2" key="1">
    <citation type="submission" date="2012-04" db="EMBL/GenBank/DDBJ databases">
        <title>The Genome Sequence of Saprolegnia declina VS20.</title>
        <authorList>
            <consortium name="The Broad Institute Genome Sequencing Platform"/>
            <person name="Russ C."/>
            <person name="Nusbaum C."/>
            <person name="Tyler B."/>
            <person name="van West P."/>
            <person name="Dieguez-Uribeondo J."/>
            <person name="de Bruijn I."/>
            <person name="Tripathy S."/>
            <person name="Jiang R."/>
            <person name="Young S.K."/>
            <person name="Zeng Q."/>
            <person name="Gargeya S."/>
            <person name="Fitzgerald M."/>
            <person name="Haas B."/>
            <person name="Abouelleil A."/>
            <person name="Alvarado L."/>
            <person name="Arachchi H.M."/>
            <person name="Berlin A."/>
            <person name="Chapman S.B."/>
            <person name="Goldberg J."/>
            <person name="Griggs A."/>
            <person name="Gujja S."/>
            <person name="Hansen M."/>
            <person name="Howarth C."/>
            <person name="Imamovic A."/>
            <person name="Larimer J."/>
            <person name="McCowen C."/>
            <person name="Montmayeur A."/>
            <person name="Murphy C."/>
            <person name="Neiman D."/>
            <person name="Pearson M."/>
            <person name="Priest M."/>
            <person name="Roberts A."/>
            <person name="Saif S."/>
            <person name="Shea T."/>
            <person name="Sisk P."/>
            <person name="Sykes S."/>
            <person name="Wortman J."/>
            <person name="Nusbaum C."/>
            <person name="Birren B."/>
        </authorList>
    </citation>
    <scope>NUCLEOTIDE SEQUENCE [LARGE SCALE GENOMIC DNA]</scope>
    <source>
        <strain evidence="1 2">VS20</strain>
    </source>
</reference>
<dbReference type="Proteomes" id="UP000030762">
    <property type="component" value="Unassembled WGS sequence"/>
</dbReference>
<dbReference type="GeneID" id="19952622"/>
<dbReference type="RefSeq" id="XP_008616171.1">
    <property type="nucleotide sequence ID" value="XM_008617949.1"/>
</dbReference>
<sequence length="460" mass="49517">MEDGRDVAAFLAALPSETLSPELIALRDLDAVVDLAYHWPVVHVTQIPVQYARLGMAALPTFKRVYVDAGFTALDWLDAKLPPKMPVTLVIDQAVSGAASAFAYVWGNRITSVIAKGHEVHPDPIPDLLGRCVNVQSVKIAHATMPVDAAAYVAAIPLQYLHTLDVHVTASGALDTSGLVAWLHGPNATSLTLSCDSVSNPTSLVAAIEACATLSYLDLDDASNVQDALSTSPFVLEHVGVLTQSQWSDTYADILTKLRPGHVRSFLFEKKLGDRLVLPHVVDALGECPQLEVVGFIRVHIPRISTFEDPRDVLTIVRWLSTSRHLASVDLDGTVLGREGALELARTLPAWMLRGLETLQLRGTGLNDEDAVVLAIALASGTNRRPLTIDLTGNELTIASAPVLLTMLGASRNVTLRLDGPFVLTGQDVLCDLVRVHSLDHSVPGRFSSPSHVSSLWHSI</sequence>
<dbReference type="InParanoid" id="T0RDI2"/>
<organism evidence="1 2">
    <name type="scientific">Saprolegnia diclina (strain VS20)</name>
    <dbReference type="NCBI Taxonomy" id="1156394"/>
    <lineage>
        <taxon>Eukaryota</taxon>
        <taxon>Sar</taxon>
        <taxon>Stramenopiles</taxon>
        <taxon>Oomycota</taxon>
        <taxon>Saprolegniomycetes</taxon>
        <taxon>Saprolegniales</taxon>
        <taxon>Saprolegniaceae</taxon>
        <taxon>Saprolegnia</taxon>
    </lineage>
</organism>
<protein>
    <submittedName>
        <fullName evidence="1">Uncharacterized protein</fullName>
    </submittedName>
</protein>
<dbReference type="EMBL" id="JH767176">
    <property type="protein sequence ID" value="EQC30318.1"/>
    <property type="molecule type" value="Genomic_DNA"/>
</dbReference>
<dbReference type="OMA" id="RVHIPRI"/>
<evidence type="ECO:0000313" key="2">
    <source>
        <dbReference type="Proteomes" id="UP000030762"/>
    </source>
</evidence>
<evidence type="ECO:0000313" key="1">
    <source>
        <dbReference type="EMBL" id="EQC30318.1"/>
    </source>
</evidence>
<dbReference type="InterPro" id="IPR032675">
    <property type="entry name" value="LRR_dom_sf"/>
</dbReference>
<keyword evidence="2" id="KW-1185">Reference proteome</keyword>
<name>T0RDI2_SAPDV</name>
<dbReference type="Gene3D" id="3.80.10.10">
    <property type="entry name" value="Ribonuclease Inhibitor"/>
    <property type="match status" value="1"/>
</dbReference>